<feature type="compositionally biased region" description="Low complexity" evidence="1">
    <location>
        <begin position="191"/>
        <end position="201"/>
    </location>
</feature>
<feature type="compositionally biased region" description="Basic and acidic residues" evidence="1">
    <location>
        <begin position="316"/>
        <end position="328"/>
    </location>
</feature>
<feature type="region of interest" description="Disordered" evidence="1">
    <location>
        <begin position="1"/>
        <end position="21"/>
    </location>
</feature>
<dbReference type="InterPro" id="IPR050149">
    <property type="entry name" value="Collagen_superfamily"/>
</dbReference>
<dbReference type="PANTHER" id="PTHR24023:SF1112">
    <property type="entry name" value="COL_CUTICLE_N DOMAIN-CONTAINING PROTEIN-RELATED"/>
    <property type="match status" value="1"/>
</dbReference>
<accession>A0A7S0W3K6</accession>
<feature type="compositionally biased region" description="Low complexity" evidence="1">
    <location>
        <begin position="216"/>
        <end position="229"/>
    </location>
</feature>
<dbReference type="InterPro" id="IPR008160">
    <property type="entry name" value="Collagen"/>
</dbReference>
<dbReference type="PROSITE" id="PS51233">
    <property type="entry name" value="VWFD"/>
    <property type="match status" value="1"/>
</dbReference>
<dbReference type="InterPro" id="IPR001846">
    <property type="entry name" value="VWF_type-D"/>
</dbReference>
<dbReference type="AlphaFoldDB" id="A0A7S0W3K6"/>
<sequence>MEHRSYGASSGGGSDGEPRKRRSPTLIAAATLSLFALGAVMHYATSDHASTNALVSMGGLGKEAEKFQQMEASVRKEMSDNDRLTNKYAKTFERGDAPGARDDGINDDDHCDCNCKGHPEHLKAQAATMLAQVGEDTFFGPCGGCPCMRVSNIDATVRALGAEMKDAVKFETKLDDEEAAHIPVDIDMQVGQKGAPGAKGPKGFRGPEGDAGRVGYQGPTGPRGPRGQNGLRGDKGPKGPDGATGPAGPQGLNGPPGPPGLPGPEGGDGKRGRQGPPGLSGRNGPNGSRGASGPRGPSGPPRGRRGPPGPPGPQGRRGDKGSRGDRGVKGNIGPNGRDGAPGAQGARGHRGLTGKGCDGFRPANGWAPKVIDACGICGGDESECARGNAGRTAYAVGDPHYRTFDGVAFDYQITGEFILARHMNDLEFQNKQQMCPNPWGRDVPGYPRCNIGAAVITKNQNIQFYTLHHTSKFLVNGVWWRYGKEFVHNRWYKLDPYTWLLVWSSGFKVLYKDIYYSAPAQVYGTQNWWHGNPGNKYMNLYFEAPGRWSSGLSMTGLLGNFNYNYWDDWRSISPSTTWWVMGTGSSAFKNPLYKLNWNNRIVQDRKQMKAVEGAISLAIKDGDKEPFRNVDWTMKDEEETLKQIDPHTAAMRRKLFDKMASDGAILRQVGQAKPTSGLGAAELDIDKYHGEDPSRLRVLQQELFRKEWKGLTHGEKTLMLAGSTSTSNNAADKTQMCKACIKDTADCNTKGITDKVGIIYESAEKEKHCEEICLPWLPKGSWSQCSCWIDCSKGKPDKPAVESAVASFCKQRKLAFIVPGGDTKCQELNAAEVKKFPASSWKPSLWKPDVSKDFLATFWWRPKKASFEMKDGKNRVILYKGAKEVPSSLQFEVAIHPTDKKVVYTVGGTAKTSTNSVATSGFNFIGLSKQNLRVTLWMGVDGKLVEDSHFDLANMGDYKPDKDDIMYIIPPDAKEARIPHGWMGKFFYYPGESWGPDSTLKSDSEYNQWAAQVSSNFKNGEPTDCGMDGQ</sequence>
<dbReference type="Pfam" id="PF01391">
    <property type="entry name" value="Collagen"/>
    <property type="match status" value="2"/>
</dbReference>
<proteinExistence type="predicted"/>
<dbReference type="EMBL" id="HBFN01028037">
    <property type="protein sequence ID" value="CAD8802484.1"/>
    <property type="molecule type" value="Transcribed_RNA"/>
</dbReference>
<dbReference type="GO" id="GO:0030020">
    <property type="term" value="F:extracellular matrix structural constituent conferring tensile strength"/>
    <property type="evidence" value="ECO:0007669"/>
    <property type="project" value="TreeGrafter"/>
</dbReference>
<protein>
    <recommendedName>
        <fullName evidence="2">VWFD domain-containing protein</fullName>
    </recommendedName>
</protein>
<reference evidence="3" key="1">
    <citation type="submission" date="2021-01" db="EMBL/GenBank/DDBJ databases">
        <authorList>
            <person name="Corre E."/>
            <person name="Pelletier E."/>
            <person name="Niang G."/>
            <person name="Scheremetjew M."/>
            <person name="Finn R."/>
            <person name="Kale V."/>
            <person name="Holt S."/>
            <person name="Cochrane G."/>
            <person name="Meng A."/>
            <person name="Brown T."/>
            <person name="Cohen L."/>
        </authorList>
    </citation>
    <scope>NUCLEOTIDE SEQUENCE</scope>
    <source>
        <strain evidence="3">CCMP443</strain>
    </source>
</reference>
<evidence type="ECO:0000259" key="2">
    <source>
        <dbReference type="PROSITE" id="PS51233"/>
    </source>
</evidence>
<feature type="domain" description="VWFD" evidence="2">
    <location>
        <begin position="391"/>
        <end position="600"/>
    </location>
</feature>
<dbReference type="GO" id="GO:0005615">
    <property type="term" value="C:extracellular space"/>
    <property type="evidence" value="ECO:0007669"/>
    <property type="project" value="TreeGrafter"/>
</dbReference>
<gene>
    <name evidence="3" type="ORF">HTEP1355_LOCUS16160</name>
</gene>
<organism evidence="3">
    <name type="scientific">Hemiselmis tepida</name>
    <dbReference type="NCBI Taxonomy" id="464990"/>
    <lineage>
        <taxon>Eukaryota</taxon>
        <taxon>Cryptophyceae</taxon>
        <taxon>Cryptomonadales</taxon>
        <taxon>Hemiselmidaceae</taxon>
        <taxon>Hemiselmis</taxon>
    </lineage>
</organism>
<dbReference type="PANTHER" id="PTHR24023">
    <property type="entry name" value="COLLAGEN ALPHA"/>
    <property type="match status" value="1"/>
</dbReference>
<evidence type="ECO:0000313" key="3">
    <source>
        <dbReference type="EMBL" id="CAD8802484.1"/>
    </source>
</evidence>
<name>A0A7S0W3K6_9CRYP</name>
<feature type="region of interest" description="Disordered" evidence="1">
    <location>
        <begin position="183"/>
        <end position="350"/>
    </location>
</feature>
<dbReference type="GO" id="GO:0031012">
    <property type="term" value="C:extracellular matrix"/>
    <property type="evidence" value="ECO:0007669"/>
    <property type="project" value="TreeGrafter"/>
</dbReference>
<dbReference type="GO" id="GO:0030198">
    <property type="term" value="P:extracellular matrix organization"/>
    <property type="evidence" value="ECO:0007669"/>
    <property type="project" value="TreeGrafter"/>
</dbReference>
<feature type="compositionally biased region" description="Low complexity" evidence="1">
    <location>
        <begin position="274"/>
        <end position="295"/>
    </location>
</feature>
<evidence type="ECO:0000256" key="1">
    <source>
        <dbReference type="SAM" id="MobiDB-lite"/>
    </source>
</evidence>